<dbReference type="InterPro" id="IPR007815">
    <property type="entry name" value="Emycin_Estase"/>
</dbReference>
<dbReference type="GO" id="GO:0046677">
    <property type="term" value="P:response to antibiotic"/>
    <property type="evidence" value="ECO:0007669"/>
    <property type="project" value="InterPro"/>
</dbReference>
<evidence type="ECO:0000313" key="1">
    <source>
        <dbReference type="EMBL" id="TDE04147.1"/>
    </source>
</evidence>
<sequence length="443" mass="51116">MSTPDSKKTLLDILDLRKLILENSIELNDANTFDKLIEKIGAAKYVLLGEASHGTHEYYALRMKISKRLIEKKGFSFIAVEGDWPDCYKLNQYVKNDPDSGNSALEVLHSFNRWPTWMWANWETVALTEWLRTYNDRRDKVKVGFYGLDIYSLWESFDAVIKYFEDKDPIIKATAKVAFQCFEFYKRGEGQEYGRAARMVSKSAEDEVANLLTKITDYISIQKGDSEEIINLKQNALLIFNAERYYRAMVTAGPKSWNIRDRHMVQTVENLMEFHGSDAKGIIWAHNSHTGDARATDMADARTINLGQILNEDHRPEEVFSIGFGSYQGTVVAGREWGDVMQLMKIPKALKDSWEYQLHQLDAKDRIVFMTEAMKDNLGKMEFEHRAIGVVYRPKNDHLSNYVPSRIPYRYNAFVYLDKTSALHPLHIKPDGNQMPETFPFGV</sequence>
<dbReference type="InterPro" id="IPR052036">
    <property type="entry name" value="Hydrolase/PRTase-associated"/>
</dbReference>
<dbReference type="EMBL" id="SMFO01000005">
    <property type="protein sequence ID" value="TDE04147.1"/>
    <property type="molecule type" value="Genomic_DNA"/>
</dbReference>
<dbReference type="Gene3D" id="1.20.1440.30">
    <property type="entry name" value="Biosynthetic Protein domain"/>
    <property type="match status" value="1"/>
</dbReference>
<accession>A0A4R5CWN1</accession>
<dbReference type="SUPFAM" id="SSF159501">
    <property type="entry name" value="EreA/ChaN-like"/>
    <property type="match status" value="1"/>
</dbReference>
<dbReference type="Gene3D" id="3.40.1660.10">
    <property type="entry name" value="EreA-like (biosynthetic domain)"/>
    <property type="match status" value="1"/>
</dbReference>
<dbReference type="PANTHER" id="PTHR31299:SF0">
    <property type="entry name" value="ESTERASE, PUTATIVE (AFU_ORTHOLOGUE AFUA_1G05850)-RELATED"/>
    <property type="match status" value="1"/>
</dbReference>
<dbReference type="Pfam" id="PF05139">
    <property type="entry name" value="Erythro_esteras"/>
    <property type="match status" value="1"/>
</dbReference>
<dbReference type="CDD" id="cd14728">
    <property type="entry name" value="Ere-like"/>
    <property type="match status" value="1"/>
</dbReference>
<comment type="caution">
    <text evidence="1">The sequence shown here is derived from an EMBL/GenBank/DDBJ whole genome shotgun (WGS) entry which is preliminary data.</text>
</comment>
<dbReference type="RefSeq" id="WP_132110758.1">
    <property type="nucleotide sequence ID" value="NZ_SMFO01000005.1"/>
</dbReference>
<proteinExistence type="predicted"/>
<dbReference type="Proteomes" id="UP000294597">
    <property type="component" value="Unassembled WGS sequence"/>
</dbReference>
<organism evidence="1 2">
    <name type="scientific">Flavobacterium hiemivividum</name>
    <dbReference type="NCBI Taxonomy" id="2541734"/>
    <lineage>
        <taxon>Bacteria</taxon>
        <taxon>Pseudomonadati</taxon>
        <taxon>Bacteroidota</taxon>
        <taxon>Flavobacteriia</taxon>
        <taxon>Flavobacteriales</taxon>
        <taxon>Flavobacteriaceae</taxon>
        <taxon>Flavobacterium</taxon>
    </lineage>
</organism>
<keyword evidence="2" id="KW-1185">Reference proteome</keyword>
<dbReference type="AlphaFoldDB" id="A0A4R5CWN1"/>
<reference evidence="1 2" key="1">
    <citation type="submission" date="2019-03" db="EMBL/GenBank/DDBJ databases">
        <title>Flavobacterium TSA-D2 sp. nov., isolated from arctic soil.</title>
        <authorList>
            <person name="Chaudhary D.K."/>
        </authorList>
    </citation>
    <scope>NUCLEOTIDE SEQUENCE [LARGE SCALE GENOMIC DNA]</scope>
    <source>
        <strain evidence="1 2">TSA-D2</strain>
    </source>
</reference>
<dbReference type="Gene3D" id="3.30.1870.10">
    <property type="entry name" value="EreA-like, domain 2"/>
    <property type="match status" value="1"/>
</dbReference>
<name>A0A4R5CWN1_9FLAO</name>
<protein>
    <submittedName>
        <fullName evidence="1">Erythromycin esterase family protein</fullName>
    </submittedName>
</protein>
<dbReference type="PANTHER" id="PTHR31299">
    <property type="entry name" value="ESTERASE, PUTATIVE (AFU_ORTHOLOGUE AFUA_1G05850)-RELATED"/>
    <property type="match status" value="1"/>
</dbReference>
<dbReference type="PIRSF" id="PIRSF036794">
    <property type="entry name" value="UCP_erythr_ester"/>
    <property type="match status" value="1"/>
</dbReference>
<gene>
    <name evidence="1" type="ORF">E0F98_09340</name>
</gene>
<dbReference type="InterPro" id="IPR014622">
    <property type="entry name" value="UCP036794_erythomycin"/>
</dbReference>
<evidence type="ECO:0000313" key="2">
    <source>
        <dbReference type="Proteomes" id="UP000294597"/>
    </source>
</evidence>